<protein>
    <submittedName>
        <fullName evidence="2">MarR family transcriptional regulator</fullName>
    </submittedName>
</protein>
<reference evidence="2 3" key="1">
    <citation type="submission" date="2017-06" db="EMBL/GenBank/DDBJ databases">
        <authorList>
            <person name="Kim H.J."/>
            <person name="Triplett B.A."/>
        </authorList>
    </citation>
    <scope>NUCLEOTIDE SEQUENCE [LARGE SCALE GENOMIC DNA]</scope>
    <source>
        <strain evidence="2 3">13146</strain>
    </source>
</reference>
<dbReference type="AlphaFoldDB" id="A0A246HML0"/>
<organism evidence="2 3">
    <name type="scientific">Stenotrophomonas maltophilia</name>
    <name type="common">Pseudomonas maltophilia</name>
    <name type="synonym">Xanthomonas maltophilia</name>
    <dbReference type="NCBI Taxonomy" id="40324"/>
    <lineage>
        <taxon>Bacteria</taxon>
        <taxon>Pseudomonadati</taxon>
        <taxon>Pseudomonadota</taxon>
        <taxon>Gammaproteobacteria</taxon>
        <taxon>Lysobacterales</taxon>
        <taxon>Lysobacteraceae</taxon>
        <taxon>Stenotrophomonas</taxon>
        <taxon>Stenotrophomonas maltophilia group</taxon>
    </lineage>
</organism>
<dbReference type="GO" id="GO:0006950">
    <property type="term" value="P:response to stress"/>
    <property type="evidence" value="ECO:0007669"/>
    <property type="project" value="TreeGrafter"/>
</dbReference>
<sequence length="164" mass="18130">MLETKHHAFLTELERRGQSDSGELALCFQVLSLASAIDQDCASRLAPLGLSEGRFVLLFLLRGADTALSPHQLAERAGVTRATITGLLDGLEREHLVSRHSDPDDRRRIHVRLTGAGQALAARLFDQQTEWIASLFAHISPKERRTLGTLLQRVWSRTDAGRAA</sequence>
<dbReference type="InterPro" id="IPR000835">
    <property type="entry name" value="HTH_MarR-typ"/>
</dbReference>
<dbReference type="Pfam" id="PF01047">
    <property type="entry name" value="MarR"/>
    <property type="match status" value="1"/>
</dbReference>
<evidence type="ECO:0000259" key="1">
    <source>
        <dbReference type="PROSITE" id="PS50995"/>
    </source>
</evidence>
<dbReference type="InterPro" id="IPR036390">
    <property type="entry name" value="WH_DNA-bd_sf"/>
</dbReference>
<dbReference type="GO" id="GO:0003700">
    <property type="term" value="F:DNA-binding transcription factor activity"/>
    <property type="evidence" value="ECO:0007669"/>
    <property type="project" value="InterPro"/>
</dbReference>
<dbReference type="PANTHER" id="PTHR33164">
    <property type="entry name" value="TRANSCRIPTIONAL REGULATOR, MARR FAMILY"/>
    <property type="match status" value="1"/>
</dbReference>
<dbReference type="SUPFAM" id="SSF46785">
    <property type="entry name" value="Winged helix' DNA-binding domain"/>
    <property type="match status" value="1"/>
</dbReference>
<dbReference type="Proteomes" id="UP000198157">
    <property type="component" value="Unassembled WGS sequence"/>
</dbReference>
<accession>A0A246HML0</accession>
<feature type="domain" description="HTH marR-type" evidence="1">
    <location>
        <begin position="23"/>
        <end position="156"/>
    </location>
</feature>
<dbReference type="InterPro" id="IPR036388">
    <property type="entry name" value="WH-like_DNA-bd_sf"/>
</dbReference>
<dbReference type="InterPro" id="IPR039422">
    <property type="entry name" value="MarR/SlyA-like"/>
</dbReference>
<evidence type="ECO:0000313" key="3">
    <source>
        <dbReference type="Proteomes" id="UP000198157"/>
    </source>
</evidence>
<dbReference type="Gene3D" id="1.10.10.10">
    <property type="entry name" value="Winged helix-like DNA-binding domain superfamily/Winged helix DNA-binding domain"/>
    <property type="match status" value="1"/>
</dbReference>
<dbReference type="EMBL" id="NIVS01000020">
    <property type="protein sequence ID" value="OWQ53929.1"/>
    <property type="molecule type" value="Genomic_DNA"/>
</dbReference>
<comment type="caution">
    <text evidence="2">The sequence shown here is derived from an EMBL/GenBank/DDBJ whole genome shotgun (WGS) entry which is preliminary data.</text>
</comment>
<evidence type="ECO:0000313" key="2">
    <source>
        <dbReference type="EMBL" id="OWQ53929.1"/>
    </source>
</evidence>
<dbReference type="PRINTS" id="PR00598">
    <property type="entry name" value="HTHMARR"/>
</dbReference>
<dbReference type="SMART" id="SM00347">
    <property type="entry name" value="HTH_MARR"/>
    <property type="match status" value="1"/>
</dbReference>
<proteinExistence type="predicted"/>
<dbReference type="PROSITE" id="PS50995">
    <property type="entry name" value="HTH_MARR_2"/>
    <property type="match status" value="1"/>
</dbReference>
<name>A0A246HML0_STEMA</name>
<gene>
    <name evidence="2" type="ORF">CEE60_09680</name>
</gene>
<dbReference type="OrthoDB" id="5296557at2"/>
<dbReference type="PANTHER" id="PTHR33164:SF43">
    <property type="entry name" value="HTH-TYPE TRANSCRIPTIONAL REPRESSOR YETL"/>
    <property type="match status" value="1"/>
</dbReference>